<reference evidence="2 3" key="1">
    <citation type="submission" date="2017-12" db="EMBL/GenBank/DDBJ databases">
        <authorList>
            <person name="Pombert J.-F."/>
            <person name="Haag K.L."/>
            <person name="Ebert D."/>
        </authorList>
    </citation>
    <scope>NUCLEOTIDE SEQUENCE [LARGE SCALE GENOMIC DNA]</scope>
    <source>
        <strain evidence="2">BE-OM-2</strain>
    </source>
</reference>
<comment type="caution">
    <text evidence="2">The sequence shown here is derived from an EMBL/GenBank/DDBJ whole genome shotgun (WGS) entry which is preliminary data.</text>
</comment>
<feature type="transmembrane region" description="Helical" evidence="1">
    <location>
        <begin position="39"/>
        <end position="63"/>
    </location>
</feature>
<keyword evidence="3" id="KW-1185">Reference proteome</keyword>
<sequence>MDINSDFFAKIAMWNFLIYVIEGIILYESSSFITKGLDIHGVSILEFEFSILYNYFYLFFCLARIFNEYSVSEILILYLIETYVILAKLTYYMTVNIGYIKYLQLIVNLLFYATLYKNLPGVYDTIIWRYYRYLGANSDIKNAFLVSFYLIRFAKLWKVSGFIL</sequence>
<name>A0A4Q9LLF2_9MICR</name>
<gene>
    <name evidence="2" type="ORF">CWI36_0066p0050</name>
</gene>
<proteinExistence type="predicted"/>
<evidence type="ECO:0000313" key="2">
    <source>
        <dbReference type="EMBL" id="TBU09074.1"/>
    </source>
</evidence>
<accession>A0A4Q9LLF2</accession>
<keyword evidence="1" id="KW-0472">Membrane</keyword>
<dbReference type="VEuPathDB" id="MicrosporidiaDB:CWI36_0066p0050"/>
<keyword evidence="1" id="KW-0812">Transmembrane</keyword>
<dbReference type="Proteomes" id="UP000291404">
    <property type="component" value="Unassembled WGS sequence"/>
</dbReference>
<dbReference type="AlphaFoldDB" id="A0A4Q9LLF2"/>
<dbReference type="EMBL" id="PITI01000066">
    <property type="protein sequence ID" value="TBU09074.1"/>
    <property type="molecule type" value="Genomic_DNA"/>
</dbReference>
<evidence type="ECO:0000313" key="3">
    <source>
        <dbReference type="Proteomes" id="UP000291404"/>
    </source>
</evidence>
<feature type="transmembrane region" description="Helical" evidence="1">
    <location>
        <begin position="99"/>
        <end position="119"/>
    </location>
</feature>
<feature type="transmembrane region" description="Helical" evidence="1">
    <location>
        <begin position="7"/>
        <end position="27"/>
    </location>
</feature>
<protein>
    <submittedName>
        <fullName evidence="2">Uncharacterized protein</fullName>
    </submittedName>
</protein>
<organism evidence="2 3">
    <name type="scientific">Hamiltosporidium magnivora</name>
    <dbReference type="NCBI Taxonomy" id="148818"/>
    <lineage>
        <taxon>Eukaryota</taxon>
        <taxon>Fungi</taxon>
        <taxon>Fungi incertae sedis</taxon>
        <taxon>Microsporidia</taxon>
        <taxon>Dubosqiidae</taxon>
        <taxon>Hamiltosporidium</taxon>
    </lineage>
</organism>
<evidence type="ECO:0000256" key="1">
    <source>
        <dbReference type="SAM" id="Phobius"/>
    </source>
</evidence>
<feature type="transmembrane region" description="Helical" evidence="1">
    <location>
        <begin position="75"/>
        <end position="93"/>
    </location>
</feature>
<keyword evidence="1" id="KW-1133">Transmembrane helix</keyword>